<dbReference type="InterPro" id="IPR036412">
    <property type="entry name" value="HAD-like_sf"/>
</dbReference>
<evidence type="ECO:0000256" key="9">
    <source>
        <dbReference type="ARBA" id="ARBA00037258"/>
    </source>
</evidence>
<comment type="function">
    <text evidence="9">Phosphatase that hydrolyzes imidodiphosphate, 3-phosphohistidine and 6-phospholysine. Has broad substrate specificity and can also hydrolyze inorganic diphosphate, but with lower efficiency.</text>
</comment>
<reference evidence="12 13" key="1">
    <citation type="submission" date="2024-04" db="EMBL/GenBank/DDBJ databases">
        <authorList>
            <person name="Abashina T."/>
            <person name="Shaikin A."/>
        </authorList>
    </citation>
    <scope>NUCLEOTIDE SEQUENCE [LARGE SCALE GENOMIC DNA]</scope>
    <source>
        <strain evidence="12 13">AAFK</strain>
    </source>
</reference>
<dbReference type="GO" id="GO:0016787">
    <property type="term" value="F:hydrolase activity"/>
    <property type="evidence" value="ECO:0007669"/>
    <property type="project" value="UniProtKB-KW"/>
</dbReference>
<evidence type="ECO:0000256" key="7">
    <source>
        <dbReference type="ARBA" id="ARBA00022801"/>
    </source>
</evidence>
<dbReference type="InterPro" id="IPR023214">
    <property type="entry name" value="HAD_sf"/>
</dbReference>
<dbReference type="NCBIfam" id="TIGR01460">
    <property type="entry name" value="HAD-SF-IIA"/>
    <property type="match status" value="1"/>
</dbReference>
<evidence type="ECO:0000256" key="2">
    <source>
        <dbReference type="ARBA" id="ARBA00004496"/>
    </source>
</evidence>
<dbReference type="Proteomes" id="UP001446205">
    <property type="component" value="Unassembled WGS sequence"/>
</dbReference>
<evidence type="ECO:0000313" key="12">
    <source>
        <dbReference type="EMBL" id="MEK8089499.1"/>
    </source>
</evidence>
<dbReference type="NCBIfam" id="TIGR01458">
    <property type="entry name" value="HAD-SF-IIA-hyp3"/>
    <property type="match status" value="1"/>
</dbReference>
<keyword evidence="13" id="KW-1185">Reference proteome</keyword>
<organism evidence="12 13">
    <name type="scientific">Thermithiobacillus plumbiphilus</name>
    <dbReference type="NCBI Taxonomy" id="1729899"/>
    <lineage>
        <taxon>Bacteria</taxon>
        <taxon>Pseudomonadati</taxon>
        <taxon>Pseudomonadota</taxon>
        <taxon>Acidithiobacillia</taxon>
        <taxon>Acidithiobacillales</taxon>
        <taxon>Thermithiobacillaceae</taxon>
        <taxon>Thermithiobacillus</taxon>
    </lineage>
</organism>
<evidence type="ECO:0000256" key="4">
    <source>
        <dbReference type="ARBA" id="ARBA00012146"/>
    </source>
</evidence>
<evidence type="ECO:0000313" key="13">
    <source>
        <dbReference type="Proteomes" id="UP001446205"/>
    </source>
</evidence>
<evidence type="ECO:0000256" key="11">
    <source>
        <dbReference type="ARBA" id="ARBA00047820"/>
    </source>
</evidence>
<dbReference type="InterPro" id="IPR006357">
    <property type="entry name" value="HAD-SF_hydro_IIA"/>
</dbReference>
<evidence type="ECO:0000256" key="10">
    <source>
        <dbReference type="ARBA" id="ARBA00039357"/>
    </source>
</evidence>
<keyword evidence="8" id="KW-0460">Magnesium</keyword>
<gene>
    <name evidence="12" type="ORF">WOB96_06925</name>
</gene>
<comment type="similarity">
    <text evidence="3">Belongs to the HAD-like hydrolase superfamily.</text>
</comment>
<dbReference type="EC" id="3.6.1.1" evidence="4"/>
<dbReference type="RefSeq" id="WP_341370554.1">
    <property type="nucleotide sequence ID" value="NZ_JBBPCO010000005.1"/>
</dbReference>
<dbReference type="PANTHER" id="PTHR19288:SF44">
    <property type="entry name" value="PHOSPHOLYSINE PHOSPHOHISTIDINE INORGANIC PYROPHOSPHATE PHOSPHATASE"/>
    <property type="match status" value="1"/>
</dbReference>
<proteinExistence type="inferred from homology"/>
<comment type="subcellular location">
    <subcellularLocation>
        <location evidence="2">Cytoplasm</location>
    </subcellularLocation>
</comment>
<comment type="catalytic activity">
    <reaction evidence="11">
        <text>diphosphate + H2O = 2 phosphate + H(+)</text>
        <dbReference type="Rhea" id="RHEA:24576"/>
        <dbReference type="ChEBI" id="CHEBI:15377"/>
        <dbReference type="ChEBI" id="CHEBI:15378"/>
        <dbReference type="ChEBI" id="CHEBI:33019"/>
        <dbReference type="ChEBI" id="CHEBI:43474"/>
        <dbReference type="EC" id="3.6.1.1"/>
    </reaction>
</comment>
<keyword evidence="6" id="KW-0479">Metal-binding</keyword>
<comment type="cofactor">
    <cofactor evidence="1">
        <name>Mg(2+)</name>
        <dbReference type="ChEBI" id="CHEBI:18420"/>
    </cofactor>
</comment>
<keyword evidence="7 12" id="KW-0378">Hydrolase</keyword>
<evidence type="ECO:0000256" key="8">
    <source>
        <dbReference type="ARBA" id="ARBA00022842"/>
    </source>
</evidence>
<keyword evidence="5" id="KW-0963">Cytoplasm</keyword>
<name>A0ABU9D7K1_9PROT</name>
<dbReference type="InterPro" id="IPR006355">
    <property type="entry name" value="LHPP/HDHD2"/>
</dbReference>
<comment type="caution">
    <text evidence="12">The sequence shown here is derived from an EMBL/GenBank/DDBJ whole genome shotgun (WGS) entry which is preliminary data.</text>
</comment>
<evidence type="ECO:0000256" key="3">
    <source>
        <dbReference type="ARBA" id="ARBA00007958"/>
    </source>
</evidence>
<sequence>MIQHVLIDLAGVLYSGGQALPGARDALARLQAAGCSCRFLTNTTRSTCAEVIAQLQKMGFAIPEEAVFSAPLATRARLLADGLRPMLLVHPGLLPEFDGIPQDAPNAVVVGDAGEALNYARLNSAFRLLMQGAPLLAMGRNRYFQDVDGLSLDQGPFVCALEEAAGIEAEVLGKPAKAFFDSVLRDLQARPDEAIMIGDDLVADIQGAQEAGIPAILVRTGKYRPADGEDPHIRPAQIADDFARAVDWLLAQRESADV</sequence>
<dbReference type="EMBL" id="JBBPCO010000005">
    <property type="protein sequence ID" value="MEK8089499.1"/>
    <property type="molecule type" value="Genomic_DNA"/>
</dbReference>
<accession>A0ABU9D7K1</accession>
<evidence type="ECO:0000256" key="1">
    <source>
        <dbReference type="ARBA" id="ARBA00001946"/>
    </source>
</evidence>
<evidence type="ECO:0000256" key="5">
    <source>
        <dbReference type="ARBA" id="ARBA00022490"/>
    </source>
</evidence>
<evidence type="ECO:0000256" key="6">
    <source>
        <dbReference type="ARBA" id="ARBA00022723"/>
    </source>
</evidence>
<dbReference type="Gene3D" id="3.40.50.1000">
    <property type="entry name" value="HAD superfamily/HAD-like"/>
    <property type="match status" value="2"/>
</dbReference>
<dbReference type="SUPFAM" id="SSF56784">
    <property type="entry name" value="HAD-like"/>
    <property type="match status" value="1"/>
</dbReference>
<dbReference type="PANTHER" id="PTHR19288">
    <property type="entry name" value="4-NITROPHENYLPHOSPHATASE-RELATED"/>
    <property type="match status" value="1"/>
</dbReference>
<dbReference type="Pfam" id="PF13344">
    <property type="entry name" value="Hydrolase_6"/>
    <property type="match status" value="1"/>
</dbReference>
<dbReference type="Pfam" id="PF13242">
    <property type="entry name" value="Hydrolase_like"/>
    <property type="match status" value="1"/>
</dbReference>
<protein>
    <recommendedName>
        <fullName evidence="10">Phospholysine phosphohistidine inorganic pyrophosphate phosphatase</fullName>
        <ecNumber evidence="4">3.6.1.1</ecNumber>
    </recommendedName>
</protein>